<evidence type="ECO:0000313" key="2">
    <source>
        <dbReference type="Proteomes" id="UP000510938"/>
    </source>
</evidence>
<proteinExistence type="predicted"/>
<name>A0A7H9E0M9_ANAPH</name>
<dbReference type="EMBL" id="CP046639">
    <property type="protein sequence ID" value="QLL67297.1"/>
    <property type="molecule type" value="Genomic_DNA"/>
</dbReference>
<reference evidence="1 2" key="1">
    <citation type="submission" date="2019-12" db="EMBL/GenBank/DDBJ databases">
        <title>A sheep strain of Anaplasma phagocytophilum contains multiple genomes.</title>
        <authorList>
            <person name="Barbet A.F."/>
            <person name="Crosby F.L."/>
            <person name="Eskeland S."/>
            <person name="Stuen S."/>
            <person name="Granquist E.G."/>
            <person name="Munderloh U.G."/>
        </authorList>
    </citation>
    <scope>NUCLEOTIDE SEQUENCE [LARGE SCALE GENOMIC DNA]</scope>
    <source>
        <strain evidence="1 2">Norway Variant 1</strain>
    </source>
</reference>
<sequence length="155" mass="16676">MYTVQTSFNAILPIVGDIENCKRTVLGIVEKLQAALSALRGRNLNDVKSLGDANALSCVTGIVADAQALLESIDMCLLPNPTLHGELLHRTREILIDVGSLCIRLQCAGNPEYSVPTEPDGAAHEWDFPSTSVEVAFPSVVIDSGVCYSKAYFLL</sequence>
<protein>
    <submittedName>
        <fullName evidence="1">Uncharacterized protein</fullName>
    </submittedName>
</protein>
<accession>A0A7H9E0M9</accession>
<dbReference type="AlphaFoldDB" id="A0A7H9E0M9"/>
<evidence type="ECO:0000313" key="1">
    <source>
        <dbReference type="EMBL" id="QLL67297.1"/>
    </source>
</evidence>
<organism evidence="1 2">
    <name type="scientific">Anaplasma phagocytophilum str. Norway variant1</name>
    <dbReference type="NCBI Taxonomy" id="1392506"/>
    <lineage>
        <taxon>Bacteria</taxon>
        <taxon>Pseudomonadati</taxon>
        <taxon>Pseudomonadota</taxon>
        <taxon>Alphaproteobacteria</taxon>
        <taxon>Rickettsiales</taxon>
        <taxon>Anaplasmataceae</taxon>
        <taxon>Anaplasma</taxon>
        <taxon>phagocytophilum group</taxon>
    </lineage>
</organism>
<dbReference type="Proteomes" id="UP000510938">
    <property type="component" value="Chromosome"/>
</dbReference>
<gene>
    <name evidence="1" type="ORF">O998_03345</name>
</gene>